<feature type="binding site" evidence="10">
    <location>
        <position position="122"/>
    </location>
    <ligand>
        <name>NAD(+)</name>
        <dbReference type="ChEBI" id="CHEBI:57540"/>
    </ligand>
</feature>
<dbReference type="InterPro" id="IPR036220">
    <property type="entry name" value="UDP-Glc/GDP-Man_DH_C_sf"/>
</dbReference>
<dbReference type="SUPFAM" id="SSF48179">
    <property type="entry name" value="6-phosphogluconate dehydrogenase C-terminal domain-like"/>
    <property type="match status" value="1"/>
</dbReference>
<feature type="binding site" evidence="10">
    <location>
        <position position="156"/>
    </location>
    <ligand>
        <name>NAD(+)</name>
        <dbReference type="ChEBI" id="CHEBI:57540"/>
    </ligand>
</feature>
<dbReference type="SUPFAM" id="SSF52413">
    <property type="entry name" value="UDP-glucose/GDP-mannose dehydrogenase C-terminal domain"/>
    <property type="match status" value="1"/>
</dbReference>
<dbReference type="InterPro" id="IPR036291">
    <property type="entry name" value="NAD(P)-bd_dom_sf"/>
</dbReference>
<dbReference type="PIRSF" id="PIRSF000124">
    <property type="entry name" value="UDPglc_GDPman_dh"/>
    <property type="match status" value="1"/>
</dbReference>
<dbReference type="InterPro" id="IPR028357">
    <property type="entry name" value="UDPglc_DH_bac"/>
</dbReference>
<sequence>MTITIVGHGYVGLVTACVFADFGNQVNVIGHTQEKINRLNSGDPIIYEPGLKELLQKNLSAKRINFTLDFEKPISESDIVFITVGTPPKINGEADLSAVITVAHEIAKSLKKGFTVVSCKSTVPLGTNKKIEEIINKNKSAGTEFAVASCPEFLREGTALKDTLLPDRIIIGSESDKAKEVLINLHKPIGGKRVITNLASAELIKYASNSILATKISFANLISFYCEKTGGDVETVLDGVGLDHRTGRNFLFPGLGYGGSCFPKDVKALLAIGNNLGVDTSLLKAVEEINKQAKENMIEKIIKFSPGKNIAVWGLSFKPDTDDIREAPALYIINLLIKKGFGIKAFDPVAMENVKKSFKGNINFVNDQYEAVKDSDALFIATEWNEFKQIDLNKVKSLLKSPVIFDGRNIYEPITMKELGFKYYSVGRI</sequence>
<dbReference type="PANTHER" id="PTHR43750">
    <property type="entry name" value="UDP-GLUCOSE 6-DEHYDROGENASE TUAD"/>
    <property type="match status" value="1"/>
</dbReference>
<proteinExistence type="inferred from homology"/>
<dbReference type="InterPro" id="IPR014026">
    <property type="entry name" value="UDP-Glc/GDP-Man_DH_dimer"/>
</dbReference>
<dbReference type="Pfam" id="PF03721">
    <property type="entry name" value="UDPG_MGDP_dh_N"/>
    <property type="match status" value="1"/>
</dbReference>
<dbReference type="Proteomes" id="UP000230184">
    <property type="component" value="Unassembled WGS sequence"/>
</dbReference>
<evidence type="ECO:0000256" key="4">
    <source>
        <dbReference type="ARBA" id="ARBA00023002"/>
    </source>
</evidence>
<dbReference type="InterPro" id="IPR008927">
    <property type="entry name" value="6-PGluconate_DH-like_C_sf"/>
</dbReference>
<dbReference type="EC" id="1.1.1.22" evidence="3 7"/>
<feature type="binding site" evidence="9">
    <location>
        <begin position="250"/>
        <end position="254"/>
    </location>
    <ligand>
        <name>substrate</name>
    </ligand>
</feature>
<dbReference type="InterPro" id="IPR014027">
    <property type="entry name" value="UDP-Glc/GDP-Man_DH_C"/>
</dbReference>
<feature type="binding site" evidence="10">
    <location>
        <position position="264"/>
    </location>
    <ligand>
        <name>NAD(+)</name>
        <dbReference type="ChEBI" id="CHEBI:57540"/>
    </ligand>
</feature>
<evidence type="ECO:0000256" key="2">
    <source>
        <dbReference type="ARBA" id="ARBA00006601"/>
    </source>
</evidence>
<feature type="binding site" evidence="9">
    <location>
        <position position="258"/>
    </location>
    <ligand>
        <name>substrate</name>
    </ligand>
</feature>
<feature type="binding site" evidence="9">
    <location>
        <position position="318"/>
    </location>
    <ligand>
        <name>substrate</name>
    </ligand>
</feature>
<dbReference type="SMART" id="SM00984">
    <property type="entry name" value="UDPG_MGDP_dh_C"/>
    <property type="match status" value="1"/>
</dbReference>
<gene>
    <name evidence="12" type="ORF">COT02_04130</name>
</gene>
<protein>
    <recommendedName>
        <fullName evidence="3 7">UDP-glucose 6-dehydrogenase</fullName>
        <ecNumber evidence="3 7">1.1.1.22</ecNumber>
    </recommendedName>
</protein>
<evidence type="ECO:0000313" key="13">
    <source>
        <dbReference type="Proteomes" id="UP000230184"/>
    </source>
</evidence>
<dbReference type="GO" id="GO:0000271">
    <property type="term" value="P:polysaccharide biosynthetic process"/>
    <property type="evidence" value="ECO:0007669"/>
    <property type="project" value="InterPro"/>
</dbReference>
<dbReference type="NCBIfam" id="TIGR03026">
    <property type="entry name" value="NDP-sugDHase"/>
    <property type="match status" value="1"/>
</dbReference>
<comment type="pathway">
    <text evidence="1">Nucleotide-sugar biosynthesis; UDP-alpha-D-glucuronate biosynthesis; UDP-alpha-D-glucuronate from UDP-alpha-D-glucose: step 1/1.</text>
</comment>
<feature type="binding site" evidence="10">
    <location>
        <position position="86"/>
    </location>
    <ligand>
        <name>NAD(+)</name>
        <dbReference type="ChEBI" id="CHEBI:57540"/>
    </ligand>
</feature>
<evidence type="ECO:0000256" key="9">
    <source>
        <dbReference type="PIRSR" id="PIRSR500134-2"/>
    </source>
</evidence>
<feature type="active site" description="Nucleophile" evidence="8">
    <location>
        <position position="261"/>
    </location>
</feature>
<dbReference type="GO" id="GO:0003979">
    <property type="term" value="F:UDP-glucose 6-dehydrogenase activity"/>
    <property type="evidence" value="ECO:0007669"/>
    <property type="project" value="UniProtKB-EC"/>
</dbReference>
<reference evidence="13" key="1">
    <citation type="submission" date="2017-09" db="EMBL/GenBank/DDBJ databases">
        <title>Depth-based differentiation of microbial function through sediment-hosted aquifers and enrichment of novel symbionts in the deep terrestrial subsurface.</title>
        <authorList>
            <person name="Probst A.J."/>
            <person name="Ladd B."/>
            <person name="Jarett J.K."/>
            <person name="Geller-Mcgrath D.E."/>
            <person name="Sieber C.M.K."/>
            <person name="Emerson J.B."/>
            <person name="Anantharaman K."/>
            <person name="Thomas B.C."/>
            <person name="Malmstrom R."/>
            <person name="Stieglmeier M."/>
            <person name="Klingl A."/>
            <person name="Woyke T."/>
            <person name="Ryan C.M."/>
            <person name="Banfield J.F."/>
        </authorList>
    </citation>
    <scope>NUCLEOTIDE SEQUENCE [LARGE SCALE GENOMIC DNA]</scope>
</reference>
<dbReference type="AlphaFoldDB" id="A0A2M6YTQ4"/>
<accession>A0A2M6YTQ4</accession>
<evidence type="ECO:0000256" key="5">
    <source>
        <dbReference type="ARBA" id="ARBA00023027"/>
    </source>
</evidence>
<dbReference type="Gene3D" id="3.40.50.720">
    <property type="entry name" value="NAD(P)-binding Rossmann-like Domain"/>
    <property type="match status" value="2"/>
</dbReference>
<evidence type="ECO:0000256" key="1">
    <source>
        <dbReference type="ARBA" id="ARBA00004701"/>
    </source>
</evidence>
<dbReference type="UniPathway" id="UPA00038">
    <property type="reaction ID" value="UER00491"/>
</dbReference>
<feature type="domain" description="UDP-glucose/GDP-mannose dehydrogenase C-terminal" evidence="11">
    <location>
        <begin position="311"/>
        <end position="413"/>
    </location>
</feature>
<dbReference type="PIRSF" id="PIRSF500134">
    <property type="entry name" value="UDPglc_DH_bac"/>
    <property type="match status" value="1"/>
</dbReference>
<feature type="binding site" evidence="9">
    <location>
        <position position="205"/>
    </location>
    <ligand>
        <name>substrate</name>
    </ligand>
</feature>
<feature type="binding site" evidence="10">
    <location>
        <position position="35"/>
    </location>
    <ligand>
        <name>NAD(+)</name>
        <dbReference type="ChEBI" id="CHEBI:57540"/>
    </ligand>
</feature>
<comment type="catalytic activity">
    <reaction evidence="6 7">
        <text>UDP-alpha-D-glucose + 2 NAD(+) + H2O = UDP-alpha-D-glucuronate + 2 NADH + 3 H(+)</text>
        <dbReference type="Rhea" id="RHEA:23596"/>
        <dbReference type="ChEBI" id="CHEBI:15377"/>
        <dbReference type="ChEBI" id="CHEBI:15378"/>
        <dbReference type="ChEBI" id="CHEBI:57540"/>
        <dbReference type="ChEBI" id="CHEBI:57945"/>
        <dbReference type="ChEBI" id="CHEBI:58052"/>
        <dbReference type="ChEBI" id="CHEBI:58885"/>
        <dbReference type="EC" id="1.1.1.22"/>
    </reaction>
</comment>
<evidence type="ECO:0000313" key="12">
    <source>
        <dbReference type="EMBL" id="PIU36802.1"/>
    </source>
</evidence>
<evidence type="ECO:0000256" key="7">
    <source>
        <dbReference type="PIRNR" id="PIRNR000124"/>
    </source>
</evidence>
<feature type="binding site" evidence="10">
    <location>
        <position position="325"/>
    </location>
    <ligand>
        <name>NAD(+)</name>
        <dbReference type="ChEBI" id="CHEBI:57540"/>
    </ligand>
</feature>
<keyword evidence="5 7" id="KW-0520">NAD</keyword>
<dbReference type="PANTHER" id="PTHR43750:SF3">
    <property type="entry name" value="UDP-GLUCOSE 6-DEHYDROGENASE TUAD"/>
    <property type="match status" value="1"/>
</dbReference>
<dbReference type="Pfam" id="PF03720">
    <property type="entry name" value="UDPG_MGDP_dh_C"/>
    <property type="match status" value="1"/>
</dbReference>
<dbReference type="GO" id="GO:0006065">
    <property type="term" value="P:UDP-glucuronate biosynthetic process"/>
    <property type="evidence" value="ECO:0007669"/>
    <property type="project" value="UniProtKB-UniPathway"/>
</dbReference>
<dbReference type="InterPro" id="IPR001732">
    <property type="entry name" value="UDP-Glc/GDP-Man_DH_N"/>
</dbReference>
<evidence type="ECO:0000256" key="6">
    <source>
        <dbReference type="ARBA" id="ARBA00047473"/>
    </source>
</evidence>
<keyword evidence="4 7" id="KW-0560">Oxidoreductase</keyword>
<evidence type="ECO:0000256" key="3">
    <source>
        <dbReference type="ARBA" id="ARBA00012954"/>
    </source>
</evidence>
<feature type="binding site" evidence="9">
    <location>
        <begin position="153"/>
        <end position="156"/>
    </location>
    <ligand>
        <name>substrate</name>
    </ligand>
</feature>
<evidence type="ECO:0000256" key="10">
    <source>
        <dbReference type="PIRSR" id="PIRSR500134-3"/>
    </source>
</evidence>
<evidence type="ECO:0000256" key="8">
    <source>
        <dbReference type="PIRSR" id="PIRSR500134-1"/>
    </source>
</evidence>
<dbReference type="SUPFAM" id="SSF51735">
    <property type="entry name" value="NAD(P)-binding Rossmann-fold domains"/>
    <property type="match status" value="1"/>
</dbReference>
<evidence type="ECO:0000259" key="11">
    <source>
        <dbReference type="SMART" id="SM00984"/>
    </source>
</evidence>
<comment type="caution">
    <text evidence="12">The sequence shown here is derived from an EMBL/GenBank/DDBJ whole genome shotgun (WGS) entry which is preliminary data.</text>
</comment>
<dbReference type="EMBL" id="PEWY01000121">
    <property type="protein sequence ID" value="PIU36802.1"/>
    <property type="molecule type" value="Genomic_DNA"/>
</dbReference>
<dbReference type="Pfam" id="PF00984">
    <property type="entry name" value="UDPG_MGDP_dh"/>
    <property type="match status" value="1"/>
</dbReference>
<name>A0A2M6YTQ4_9BACT</name>
<organism evidence="12 13">
    <name type="scientific">Candidatus Roizmanbacteria bacterium CG07_land_8_20_14_0_80_34_15</name>
    <dbReference type="NCBI Taxonomy" id="1974849"/>
    <lineage>
        <taxon>Bacteria</taxon>
        <taxon>Candidatus Roizmaniibacteriota</taxon>
    </lineage>
</organism>
<comment type="similarity">
    <text evidence="2 7">Belongs to the UDP-glucose/GDP-mannose dehydrogenase family.</text>
</comment>
<dbReference type="Gene3D" id="1.20.5.100">
    <property type="entry name" value="Cytochrome c1, transmembrane anchor, C-terminal"/>
    <property type="match status" value="1"/>
</dbReference>
<dbReference type="GO" id="GO:0051287">
    <property type="term" value="F:NAD binding"/>
    <property type="evidence" value="ECO:0007669"/>
    <property type="project" value="InterPro"/>
</dbReference>
<dbReference type="InterPro" id="IPR017476">
    <property type="entry name" value="UDP-Glc/GDP-Man"/>
</dbReference>